<name>A0A3P3UB24_9BACL</name>
<evidence type="ECO:0000313" key="5">
    <source>
        <dbReference type="Proteomes" id="UP000267017"/>
    </source>
</evidence>
<dbReference type="GO" id="GO:0052689">
    <property type="term" value="F:carboxylic ester hydrolase activity"/>
    <property type="evidence" value="ECO:0007669"/>
    <property type="project" value="TreeGrafter"/>
</dbReference>
<accession>A0A3P3UB24</accession>
<feature type="domain" description="Serine aminopeptidase S33" evidence="3">
    <location>
        <begin position="259"/>
        <end position="501"/>
    </location>
</feature>
<sequence>MNKQSKKVKHTVAVTLALSLAVPAASALAAEQSSAALEPVRETATKLGAEVSWEQSTRTITVTKGSHVLKLEAGSDRALLDGETVALNQPVRLSGGRTLADTGLIAKAFAGDNGQTEDTAGLFLKALQAGDGAKAAEYVSEASAYALPASMLDRLWSNSEAMFGKTAGEPSKSESLNTVHRNVTYSFQSTIIPFQLTLRLDQNGKVDDLYIAAASASAYQKPAYDNPAAYSEREVTIGSGAMALPGTLTVPAGDGPFPAVVLVHGSGPHDRDASILGSKPFRDLAAGLAAQGIAVLRYDKVTYEHSFKAAADPKFTLKQESVDDALEAVKLLQNTSGIDDSRIFVAGHSQGGFAMPLIAAGAPDGAIAGTILLSAPSGKFADVLSEQQAELVRRVKQLGLDSTLYEQQAAMYTSIADMVNDPEYTVDHMPEEFPLQPAYWWFEQKNYVPAELAKTQTGPMLVLQGENDWQVTMKQFEGWETALKDRGNIEFKSYPKVNHLLAEYDGLSTGTEYGKPSNVSKAIIDDIANWIHSVK</sequence>
<evidence type="ECO:0000259" key="2">
    <source>
        <dbReference type="Pfam" id="PF07833"/>
    </source>
</evidence>
<dbReference type="PANTHER" id="PTHR43265:SF1">
    <property type="entry name" value="ESTERASE ESTD"/>
    <property type="match status" value="1"/>
</dbReference>
<dbReference type="OrthoDB" id="9809549at2"/>
<gene>
    <name evidence="4" type="ORF">EHV15_13410</name>
</gene>
<keyword evidence="4" id="KW-0378">Hydrolase</keyword>
<dbReference type="InterPro" id="IPR022742">
    <property type="entry name" value="Hydrolase_4"/>
</dbReference>
<reference evidence="4 5" key="1">
    <citation type="submission" date="2018-11" db="EMBL/GenBank/DDBJ databases">
        <title>Genome sequencing of Paenibacillus sp. KCOM 3021 (= ChDC PVNT-B20).</title>
        <authorList>
            <person name="Kook J.-K."/>
            <person name="Park S.-N."/>
            <person name="Lim Y.K."/>
        </authorList>
    </citation>
    <scope>NUCLEOTIDE SEQUENCE [LARGE SCALE GENOMIC DNA]</scope>
    <source>
        <strain evidence="4 5">KCOM 3021</strain>
    </source>
</reference>
<feature type="signal peptide" evidence="1">
    <location>
        <begin position="1"/>
        <end position="29"/>
    </location>
</feature>
<dbReference type="EMBL" id="RRCN01000001">
    <property type="protein sequence ID" value="RRJ67551.1"/>
    <property type="molecule type" value="Genomic_DNA"/>
</dbReference>
<feature type="chain" id="PRO_5018147072" evidence="1">
    <location>
        <begin position="30"/>
        <end position="535"/>
    </location>
</feature>
<dbReference type="Pfam" id="PF07833">
    <property type="entry name" value="Cu_amine_oxidN1"/>
    <property type="match status" value="1"/>
</dbReference>
<dbReference type="Gene3D" id="3.40.50.1820">
    <property type="entry name" value="alpha/beta hydrolase"/>
    <property type="match status" value="1"/>
</dbReference>
<evidence type="ECO:0000313" key="4">
    <source>
        <dbReference type="EMBL" id="RRJ67551.1"/>
    </source>
</evidence>
<proteinExistence type="predicted"/>
<dbReference type="InterPro" id="IPR036582">
    <property type="entry name" value="Mao_N_sf"/>
</dbReference>
<comment type="caution">
    <text evidence="4">The sequence shown here is derived from an EMBL/GenBank/DDBJ whole genome shotgun (WGS) entry which is preliminary data.</text>
</comment>
<dbReference type="SUPFAM" id="SSF53474">
    <property type="entry name" value="alpha/beta-Hydrolases"/>
    <property type="match status" value="1"/>
</dbReference>
<organism evidence="4 5">
    <name type="scientific">Paenibacillus oralis</name>
    <dbReference type="NCBI Taxonomy" id="2490856"/>
    <lineage>
        <taxon>Bacteria</taxon>
        <taxon>Bacillati</taxon>
        <taxon>Bacillota</taxon>
        <taxon>Bacilli</taxon>
        <taxon>Bacillales</taxon>
        <taxon>Paenibacillaceae</taxon>
        <taxon>Paenibacillus</taxon>
    </lineage>
</organism>
<dbReference type="Proteomes" id="UP000267017">
    <property type="component" value="Unassembled WGS sequence"/>
</dbReference>
<dbReference type="InterPro" id="IPR012854">
    <property type="entry name" value="Cu_amine_oxidase-like_N"/>
</dbReference>
<dbReference type="SUPFAM" id="SSF55383">
    <property type="entry name" value="Copper amine oxidase, domain N"/>
    <property type="match status" value="1"/>
</dbReference>
<keyword evidence="5" id="KW-1185">Reference proteome</keyword>
<dbReference type="InterPro" id="IPR053145">
    <property type="entry name" value="AB_hydrolase_Est10"/>
</dbReference>
<keyword evidence="1" id="KW-0732">Signal</keyword>
<dbReference type="PANTHER" id="PTHR43265">
    <property type="entry name" value="ESTERASE ESTD"/>
    <property type="match status" value="1"/>
</dbReference>
<evidence type="ECO:0000259" key="3">
    <source>
        <dbReference type="Pfam" id="PF12146"/>
    </source>
</evidence>
<feature type="domain" description="Copper amine oxidase-like N-terminal" evidence="2">
    <location>
        <begin position="37"/>
        <end position="111"/>
    </location>
</feature>
<dbReference type="Pfam" id="PF12146">
    <property type="entry name" value="Hydrolase_4"/>
    <property type="match status" value="1"/>
</dbReference>
<dbReference type="AlphaFoldDB" id="A0A3P3UB24"/>
<dbReference type="Gene3D" id="3.30.457.10">
    <property type="entry name" value="Copper amine oxidase-like, N-terminal domain"/>
    <property type="match status" value="1"/>
</dbReference>
<protein>
    <submittedName>
        <fullName evidence="4">Alpha/beta fold hydrolase</fullName>
    </submittedName>
</protein>
<evidence type="ECO:0000256" key="1">
    <source>
        <dbReference type="SAM" id="SignalP"/>
    </source>
</evidence>
<dbReference type="InterPro" id="IPR029058">
    <property type="entry name" value="AB_hydrolase_fold"/>
</dbReference>